<name>A0A2N0QGL3_9GLOM</name>
<evidence type="ECO:0000313" key="2">
    <source>
        <dbReference type="Proteomes" id="UP000232688"/>
    </source>
</evidence>
<protein>
    <submittedName>
        <fullName evidence="1">Uncharacterized protein</fullName>
    </submittedName>
</protein>
<proteinExistence type="predicted"/>
<sequence length="91" mass="10531">MDKQDQSFYFYEGGIENGRLIDYTGDKILRPISFNTDTTVLYTLTENSDRLASFLRVEQFATNNVEIFHLNQIADFQFPTDVRGLEIADIL</sequence>
<reference evidence="1 2" key="1">
    <citation type="submission" date="2017-10" db="EMBL/GenBank/DDBJ databases">
        <title>Extensive intraspecific genome diversity in a model arbuscular mycorrhizal fungus.</title>
        <authorList>
            <person name="Chen E.C.H."/>
            <person name="Morin E."/>
            <person name="Baudet D."/>
            <person name="Noel J."/>
            <person name="Ndikumana S."/>
            <person name="Charron P."/>
            <person name="St-Onge C."/>
            <person name="Giorgi J."/>
            <person name="Grigoriev I.V."/>
            <person name="Roux C."/>
            <person name="Martin F.M."/>
            <person name="Corradi N."/>
        </authorList>
    </citation>
    <scope>NUCLEOTIDE SEQUENCE [LARGE SCALE GENOMIC DNA]</scope>
    <source>
        <strain evidence="1 2">A1</strain>
    </source>
</reference>
<organism evidence="1 2">
    <name type="scientific">Rhizophagus irregularis</name>
    <dbReference type="NCBI Taxonomy" id="588596"/>
    <lineage>
        <taxon>Eukaryota</taxon>
        <taxon>Fungi</taxon>
        <taxon>Fungi incertae sedis</taxon>
        <taxon>Mucoromycota</taxon>
        <taxon>Glomeromycotina</taxon>
        <taxon>Glomeromycetes</taxon>
        <taxon>Glomerales</taxon>
        <taxon>Glomeraceae</taxon>
        <taxon>Rhizophagus</taxon>
    </lineage>
</organism>
<comment type="caution">
    <text evidence="1">The sequence shown here is derived from an EMBL/GenBank/DDBJ whole genome shotgun (WGS) entry which is preliminary data.</text>
</comment>
<dbReference type="Proteomes" id="UP000232688">
    <property type="component" value="Unassembled WGS sequence"/>
</dbReference>
<accession>A0A2N0QGL3</accession>
<dbReference type="AlphaFoldDB" id="A0A2N0QGL3"/>
<reference evidence="1 2" key="2">
    <citation type="submission" date="2017-10" db="EMBL/GenBank/DDBJ databases">
        <title>Genome analyses suggest a sexual origin of heterokaryosis in a supposedly ancient asexual fungus.</title>
        <authorList>
            <person name="Corradi N."/>
            <person name="Sedzielewska K."/>
            <person name="Noel J."/>
            <person name="Charron P."/>
            <person name="Farinelli L."/>
            <person name="Marton T."/>
            <person name="Kruger M."/>
            <person name="Pelin A."/>
            <person name="Brachmann A."/>
            <person name="Corradi N."/>
        </authorList>
    </citation>
    <scope>NUCLEOTIDE SEQUENCE [LARGE SCALE GENOMIC DNA]</scope>
    <source>
        <strain evidence="1 2">A1</strain>
    </source>
</reference>
<feature type="non-terminal residue" evidence="1">
    <location>
        <position position="91"/>
    </location>
</feature>
<dbReference type="VEuPathDB" id="FungiDB:RhiirA1_487078"/>
<dbReference type="EMBL" id="LLXH01010716">
    <property type="protein sequence ID" value="PKC50201.1"/>
    <property type="molecule type" value="Genomic_DNA"/>
</dbReference>
<gene>
    <name evidence="1" type="ORF">RhiirA1_487078</name>
</gene>
<evidence type="ECO:0000313" key="1">
    <source>
        <dbReference type="EMBL" id="PKC50201.1"/>
    </source>
</evidence>